<dbReference type="RefSeq" id="WP_382208718.1">
    <property type="nucleotide sequence ID" value="NZ_JBHSZH010000002.1"/>
</dbReference>
<keyword evidence="3" id="KW-1185">Reference proteome</keyword>
<evidence type="ECO:0000256" key="1">
    <source>
        <dbReference type="SAM" id="MobiDB-lite"/>
    </source>
</evidence>
<dbReference type="InterPro" id="IPR058276">
    <property type="entry name" value="DUF7970"/>
</dbReference>
<feature type="compositionally biased region" description="Low complexity" evidence="1">
    <location>
        <begin position="20"/>
        <end position="46"/>
    </location>
</feature>
<proteinExistence type="predicted"/>
<protein>
    <submittedName>
        <fullName evidence="2">Uncharacterized protein</fullName>
    </submittedName>
</protein>
<evidence type="ECO:0000313" key="3">
    <source>
        <dbReference type="Proteomes" id="UP001596407"/>
    </source>
</evidence>
<name>A0ABD5WK28_9EURY</name>
<comment type="caution">
    <text evidence="2">The sequence shown here is derived from an EMBL/GenBank/DDBJ whole genome shotgun (WGS) entry which is preliminary data.</text>
</comment>
<gene>
    <name evidence="2" type="ORF">ACFQJ6_02655</name>
</gene>
<accession>A0ABD5WK28</accession>
<dbReference type="Pfam" id="PF25925">
    <property type="entry name" value="DUF7970"/>
    <property type="match status" value="1"/>
</dbReference>
<dbReference type="EMBL" id="JBHSZH010000002">
    <property type="protein sequence ID" value="MFC7079200.1"/>
    <property type="molecule type" value="Genomic_DNA"/>
</dbReference>
<dbReference type="AlphaFoldDB" id="A0ABD5WK28"/>
<feature type="region of interest" description="Disordered" evidence="1">
    <location>
        <begin position="1"/>
        <end position="80"/>
    </location>
</feature>
<feature type="compositionally biased region" description="Basic residues" evidence="1">
    <location>
        <begin position="1"/>
        <end position="14"/>
    </location>
</feature>
<reference evidence="2 3" key="1">
    <citation type="journal article" date="2019" name="Int. J. Syst. Evol. Microbiol.">
        <title>The Global Catalogue of Microorganisms (GCM) 10K type strain sequencing project: providing services to taxonomists for standard genome sequencing and annotation.</title>
        <authorList>
            <consortium name="The Broad Institute Genomics Platform"/>
            <consortium name="The Broad Institute Genome Sequencing Center for Infectious Disease"/>
            <person name="Wu L."/>
            <person name="Ma J."/>
        </authorList>
    </citation>
    <scope>NUCLEOTIDE SEQUENCE [LARGE SCALE GENOMIC DNA]</scope>
    <source>
        <strain evidence="2 3">DT72</strain>
    </source>
</reference>
<evidence type="ECO:0000313" key="2">
    <source>
        <dbReference type="EMBL" id="MFC7079200.1"/>
    </source>
</evidence>
<organism evidence="2 3">
    <name type="scientific">Halorussus caseinilyticus</name>
    <dbReference type="NCBI Taxonomy" id="3034025"/>
    <lineage>
        <taxon>Archaea</taxon>
        <taxon>Methanobacteriati</taxon>
        <taxon>Methanobacteriota</taxon>
        <taxon>Stenosarchaea group</taxon>
        <taxon>Halobacteria</taxon>
        <taxon>Halobacteriales</taxon>
        <taxon>Haladaptataceae</taxon>
        <taxon>Halorussus</taxon>
    </lineage>
</organism>
<feature type="compositionally biased region" description="Polar residues" evidence="1">
    <location>
        <begin position="47"/>
        <end position="72"/>
    </location>
</feature>
<dbReference type="Proteomes" id="UP001596407">
    <property type="component" value="Unassembled WGS sequence"/>
</dbReference>
<sequence length="155" mass="17490">MTYERRYRRRPLRRRPPEPSSTTETTDAADTTDTTDAADTTSSADTGRSQSTPETASTADTDTGETTASATGDESPAQLPYYYRRETVKEGRDQVPFFLRDHVQALEDDFIDDLEDRLNASNVYKADAREAALQIVYQNHAAEVANLLREWGYDR</sequence>